<evidence type="ECO:0000313" key="14">
    <source>
        <dbReference type="EMBL" id="MBU2692079.1"/>
    </source>
</evidence>
<keyword evidence="12" id="KW-1133">Transmembrane helix</keyword>
<dbReference type="PANTHER" id="PTHR43711:SF26">
    <property type="entry name" value="SENSOR HISTIDINE KINASE RCSC"/>
    <property type="match status" value="1"/>
</dbReference>
<comment type="caution">
    <text evidence="14">The sequence shown here is derived from an EMBL/GenBank/DDBJ whole genome shotgun (WGS) entry which is preliminary data.</text>
</comment>
<reference evidence="14" key="1">
    <citation type="submission" date="2021-05" db="EMBL/GenBank/DDBJ databases">
        <title>Energy efficiency and biological interactions define the core microbiome of deep oligotrophic groundwater.</title>
        <authorList>
            <person name="Mehrshad M."/>
            <person name="Lopez-Fernandez M."/>
            <person name="Bell E."/>
            <person name="Bernier-Latmani R."/>
            <person name="Bertilsson S."/>
            <person name="Dopson M."/>
        </authorList>
    </citation>
    <scope>NUCLEOTIDE SEQUENCE</scope>
    <source>
        <strain evidence="14">Modern_marine.mb.64</strain>
    </source>
</reference>
<dbReference type="InterPro" id="IPR004358">
    <property type="entry name" value="Sig_transdc_His_kin-like_C"/>
</dbReference>
<evidence type="ECO:0000256" key="3">
    <source>
        <dbReference type="ARBA" id="ARBA00012438"/>
    </source>
</evidence>
<dbReference type="PROSITE" id="PS50109">
    <property type="entry name" value="HIS_KIN"/>
    <property type="match status" value="1"/>
</dbReference>
<keyword evidence="7" id="KW-0547">Nucleotide-binding</keyword>
<dbReference type="EMBL" id="JAHJDP010000084">
    <property type="protein sequence ID" value="MBU2692079.1"/>
    <property type="molecule type" value="Genomic_DNA"/>
</dbReference>
<dbReference type="InterPro" id="IPR036097">
    <property type="entry name" value="HisK_dim/P_sf"/>
</dbReference>
<dbReference type="CDD" id="cd00082">
    <property type="entry name" value="HisKA"/>
    <property type="match status" value="1"/>
</dbReference>
<keyword evidence="10" id="KW-0902">Two-component regulatory system</keyword>
<evidence type="ECO:0000256" key="5">
    <source>
        <dbReference type="ARBA" id="ARBA00022553"/>
    </source>
</evidence>
<evidence type="ECO:0000259" key="13">
    <source>
        <dbReference type="PROSITE" id="PS50109"/>
    </source>
</evidence>
<dbReference type="FunFam" id="3.30.565.10:FF:000023">
    <property type="entry name" value="PAS domain-containing sensor histidine kinase"/>
    <property type="match status" value="1"/>
</dbReference>
<sequence length="454" mass="51233">MMNDKTADTELIAEDSAQFVSATSLRIRTDWFNRIRWGVGAWIMALVLLAEAVYHIPLPLPQIILVLAVLLLLNVTYVIRNRRVAPTEFKAEIRMVKIEMILDLLFVTVLLNFSGGLENPFYFIYAPHVLIASLLFKGREIYQITFAAALMFTGLVIGEFTGILPHYQLMEGMTASSSLPYITVTLVVFWPVLFGIAYLGARIMRHNRSIKDELVLRQRQLIVADKAKIDFFRYVSHEVKTPIVTAQSALEAVLQLSGDELPEKSRDMLLRAVKRLNQAINIVKDLSEITKTRMHAVQDVKEINLNEMIDLLLQKHTERITEKQIRVETHLPQPTVILRGNETMIEMMIGNLISNAVRYNRTDGQIDITVRDLGVQIAISVADSGIGIAPENRERVFEEFYRSPEAREISSAGTGLGLHIVKQFVEQLGGAVQVESEQGKGSTFTIYLPTTKKL</sequence>
<evidence type="ECO:0000256" key="12">
    <source>
        <dbReference type="SAM" id="Phobius"/>
    </source>
</evidence>
<evidence type="ECO:0000256" key="11">
    <source>
        <dbReference type="ARBA" id="ARBA00023136"/>
    </source>
</evidence>
<organism evidence="14 15">
    <name type="scientific">Eiseniibacteriota bacterium</name>
    <dbReference type="NCBI Taxonomy" id="2212470"/>
    <lineage>
        <taxon>Bacteria</taxon>
        <taxon>Candidatus Eiseniibacteriota</taxon>
    </lineage>
</organism>
<feature type="transmembrane region" description="Helical" evidence="12">
    <location>
        <begin position="60"/>
        <end position="79"/>
    </location>
</feature>
<evidence type="ECO:0000256" key="6">
    <source>
        <dbReference type="ARBA" id="ARBA00022679"/>
    </source>
</evidence>
<evidence type="ECO:0000313" key="15">
    <source>
        <dbReference type="Proteomes" id="UP000777784"/>
    </source>
</evidence>
<dbReference type="Pfam" id="PF00512">
    <property type="entry name" value="HisKA"/>
    <property type="match status" value="1"/>
</dbReference>
<dbReference type="Gene3D" id="1.10.287.130">
    <property type="match status" value="1"/>
</dbReference>
<feature type="transmembrane region" description="Helical" evidence="12">
    <location>
        <begin position="121"/>
        <end position="137"/>
    </location>
</feature>
<dbReference type="SUPFAM" id="SSF47384">
    <property type="entry name" value="Homodimeric domain of signal transducing histidine kinase"/>
    <property type="match status" value="1"/>
</dbReference>
<dbReference type="PANTHER" id="PTHR43711">
    <property type="entry name" value="TWO-COMPONENT HISTIDINE KINASE"/>
    <property type="match status" value="1"/>
</dbReference>
<dbReference type="InterPro" id="IPR005467">
    <property type="entry name" value="His_kinase_dom"/>
</dbReference>
<keyword evidence="6" id="KW-0808">Transferase</keyword>
<dbReference type="InterPro" id="IPR003661">
    <property type="entry name" value="HisK_dim/P_dom"/>
</dbReference>
<dbReference type="Gene3D" id="3.30.565.10">
    <property type="entry name" value="Histidine kinase-like ATPase, C-terminal domain"/>
    <property type="match status" value="1"/>
</dbReference>
<dbReference type="Proteomes" id="UP000777784">
    <property type="component" value="Unassembled WGS sequence"/>
</dbReference>
<gene>
    <name evidence="14" type="ORF">KJ970_14255</name>
</gene>
<dbReference type="SMART" id="SM00388">
    <property type="entry name" value="HisKA"/>
    <property type="match status" value="1"/>
</dbReference>
<dbReference type="GO" id="GO:0000155">
    <property type="term" value="F:phosphorelay sensor kinase activity"/>
    <property type="evidence" value="ECO:0007669"/>
    <property type="project" value="InterPro"/>
</dbReference>
<dbReference type="SMART" id="SM00387">
    <property type="entry name" value="HATPase_c"/>
    <property type="match status" value="1"/>
</dbReference>
<dbReference type="AlphaFoldDB" id="A0A948W705"/>
<comment type="catalytic activity">
    <reaction evidence="1">
        <text>ATP + protein L-histidine = ADP + protein N-phospho-L-histidine.</text>
        <dbReference type="EC" id="2.7.13.3"/>
    </reaction>
</comment>
<feature type="transmembrane region" description="Helical" evidence="12">
    <location>
        <begin position="179"/>
        <end position="201"/>
    </location>
</feature>
<evidence type="ECO:0000256" key="10">
    <source>
        <dbReference type="ARBA" id="ARBA00023012"/>
    </source>
</evidence>
<feature type="domain" description="Histidine kinase" evidence="13">
    <location>
        <begin position="234"/>
        <end position="452"/>
    </location>
</feature>
<feature type="transmembrane region" description="Helical" evidence="12">
    <location>
        <begin position="35"/>
        <end position="54"/>
    </location>
</feature>
<keyword evidence="4" id="KW-1003">Cell membrane</keyword>
<keyword evidence="5" id="KW-0597">Phosphoprotein</keyword>
<evidence type="ECO:0000256" key="9">
    <source>
        <dbReference type="ARBA" id="ARBA00022840"/>
    </source>
</evidence>
<dbReference type="GO" id="GO:0005524">
    <property type="term" value="F:ATP binding"/>
    <property type="evidence" value="ECO:0007669"/>
    <property type="project" value="UniProtKB-KW"/>
</dbReference>
<dbReference type="PRINTS" id="PR00344">
    <property type="entry name" value="BCTRLSENSOR"/>
</dbReference>
<evidence type="ECO:0000256" key="1">
    <source>
        <dbReference type="ARBA" id="ARBA00000085"/>
    </source>
</evidence>
<dbReference type="Pfam" id="PF02518">
    <property type="entry name" value="HATPase_c"/>
    <property type="match status" value="1"/>
</dbReference>
<keyword evidence="8 14" id="KW-0418">Kinase</keyword>
<feature type="transmembrane region" description="Helical" evidence="12">
    <location>
        <begin position="144"/>
        <end position="167"/>
    </location>
</feature>
<dbReference type="SUPFAM" id="SSF55874">
    <property type="entry name" value="ATPase domain of HSP90 chaperone/DNA topoisomerase II/histidine kinase"/>
    <property type="match status" value="1"/>
</dbReference>
<accession>A0A948W705</accession>
<dbReference type="EC" id="2.7.13.3" evidence="3"/>
<evidence type="ECO:0000256" key="2">
    <source>
        <dbReference type="ARBA" id="ARBA00004236"/>
    </source>
</evidence>
<protein>
    <recommendedName>
        <fullName evidence="3">histidine kinase</fullName>
        <ecNumber evidence="3">2.7.13.3</ecNumber>
    </recommendedName>
</protein>
<dbReference type="InterPro" id="IPR050736">
    <property type="entry name" value="Sensor_HK_Regulatory"/>
</dbReference>
<keyword evidence="12" id="KW-0812">Transmembrane</keyword>
<evidence type="ECO:0000256" key="4">
    <source>
        <dbReference type="ARBA" id="ARBA00022475"/>
    </source>
</evidence>
<evidence type="ECO:0000256" key="8">
    <source>
        <dbReference type="ARBA" id="ARBA00022777"/>
    </source>
</evidence>
<proteinExistence type="predicted"/>
<dbReference type="InterPro" id="IPR003594">
    <property type="entry name" value="HATPase_dom"/>
</dbReference>
<keyword evidence="9" id="KW-0067">ATP-binding</keyword>
<name>A0A948W705_UNCEI</name>
<dbReference type="InterPro" id="IPR036890">
    <property type="entry name" value="HATPase_C_sf"/>
</dbReference>
<dbReference type="GO" id="GO:0005886">
    <property type="term" value="C:plasma membrane"/>
    <property type="evidence" value="ECO:0007669"/>
    <property type="project" value="UniProtKB-SubCell"/>
</dbReference>
<comment type="subcellular location">
    <subcellularLocation>
        <location evidence="2">Cell membrane</location>
    </subcellularLocation>
</comment>
<keyword evidence="11 12" id="KW-0472">Membrane</keyword>
<evidence type="ECO:0000256" key="7">
    <source>
        <dbReference type="ARBA" id="ARBA00022741"/>
    </source>
</evidence>
<feature type="transmembrane region" description="Helical" evidence="12">
    <location>
        <begin position="100"/>
        <end position="115"/>
    </location>
</feature>